<evidence type="ECO:0000313" key="4">
    <source>
        <dbReference type="EMBL" id="PIV64857.1"/>
    </source>
</evidence>
<comment type="pathway">
    <text evidence="1">Cofactor biosynthesis; molybdopterin biosynthesis.</text>
</comment>
<reference evidence="5" key="1">
    <citation type="submission" date="2017-09" db="EMBL/GenBank/DDBJ databases">
        <title>Depth-based differentiation of microbial function through sediment-hosted aquifers and enrichment of novel symbionts in the deep terrestrial subsurface.</title>
        <authorList>
            <person name="Probst A.J."/>
            <person name="Ladd B."/>
            <person name="Jarett J.K."/>
            <person name="Geller-Mcgrath D.E."/>
            <person name="Sieber C.M.K."/>
            <person name="Emerson J.B."/>
            <person name="Anantharaman K."/>
            <person name="Thomas B.C."/>
            <person name="Malmstrom R."/>
            <person name="Stieglmeier M."/>
            <person name="Klingl A."/>
            <person name="Woyke T."/>
            <person name="Ryan C.M."/>
            <person name="Banfield J.F."/>
        </authorList>
    </citation>
    <scope>NUCLEOTIDE SEQUENCE [LARGE SCALE GENOMIC DNA]</scope>
</reference>
<dbReference type="GO" id="GO:0003824">
    <property type="term" value="F:catalytic activity"/>
    <property type="evidence" value="ECO:0007669"/>
    <property type="project" value="InterPro"/>
</dbReference>
<dbReference type="PANTHER" id="PTHR43764:SF1">
    <property type="entry name" value="MOLYBDOPTERIN MOLYBDOTRANSFERASE"/>
    <property type="match status" value="1"/>
</dbReference>
<name>A0A2M7EAU6_9BACT</name>
<dbReference type="InterPro" id="IPR011037">
    <property type="entry name" value="Pyrv_Knase-like_insert_dom_sf"/>
</dbReference>
<dbReference type="Gene3D" id="2.40.33.20">
    <property type="entry name" value="PK beta-barrel domain-like"/>
    <property type="match status" value="1"/>
</dbReference>
<dbReference type="GO" id="GO:0030151">
    <property type="term" value="F:molybdenum ion binding"/>
    <property type="evidence" value="ECO:0007669"/>
    <property type="project" value="InterPro"/>
</dbReference>
<dbReference type="SUPFAM" id="SSF50800">
    <property type="entry name" value="PK beta-barrel domain-like"/>
    <property type="match status" value="1"/>
</dbReference>
<protein>
    <recommendedName>
        <fullName evidence="3">MOSC domain-containing protein</fullName>
    </recommendedName>
</protein>
<proteinExistence type="predicted"/>
<dbReference type="InterPro" id="IPR051920">
    <property type="entry name" value="MPT_Adenylyltrnsfr/MoaC-Rel"/>
</dbReference>
<evidence type="ECO:0000256" key="2">
    <source>
        <dbReference type="ARBA" id="ARBA00023150"/>
    </source>
</evidence>
<evidence type="ECO:0000259" key="3">
    <source>
        <dbReference type="PROSITE" id="PS51340"/>
    </source>
</evidence>
<dbReference type="AlphaFoldDB" id="A0A2M7EAU6"/>
<dbReference type="InterPro" id="IPR036425">
    <property type="entry name" value="MoaB/Mog-like_dom_sf"/>
</dbReference>
<dbReference type="Pfam" id="PF03473">
    <property type="entry name" value="MOSC"/>
    <property type="match status" value="1"/>
</dbReference>
<dbReference type="GO" id="GO:0030170">
    <property type="term" value="F:pyridoxal phosphate binding"/>
    <property type="evidence" value="ECO:0007669"/>
    <property type="project" value="InterPro"/>
</dbReference>
<dbReference type="Proteomes" id="UP000228886">
    <property type="component" value="Unassembled WGS sequence"/>
</dbReference>
<evidence type="ECO:0000313" key="5">
    <source>
        <dbReference type="Proteomes" id="UP000228886"/>
    </source>
</evidence>
<feature type="domain" description="MOSC" evidence="3">
    <location>
        <begin position="18"/>
        <end position="143"/>
    </location>
</feature>
<dbReference type="InterPro" id="IPR005302">
    <property type="entry name" value="MoCF_Sase_C"/>
</dbReference>
<dbReference type="PANTHER" id="PTHR43764">
    <property type="entry name" value="MOLYBDENUM COFACTOR BIOSYNTHESIS"/>
    <property type="match status" value="1"/>
</dbReference>
<dbReference type="Pfam" id="PF00994">
    <property type="entry name" value="MoCF_biosynth"/>
    <property type="match status" value="1"/>
</dbReference>
<accession>A0A2M7EAU6</accession>
<comment type="caution">
    <text evidence="4">The sequence shown here is derived from an EMBL/GenBank/DDBJ whole genome shotgun (WGS) entry which is preliminary data.</text>
</comment>
<organism evidence="4 5">
    <name type="scientific">bacterium (Candidatus Ratteibacteria) CG01_land_8_20_14_3_00_40_19</name>
    <dbReference type="NCBI Taxonomy" id="2014290"/>
    <lineage>
        <taxon>Bacteria</taxon>
        <taxon>Candidatus Ratteibacteria</taxon>
    </lineage>
</organism>
<dbReference type="SUPFAM" id="SSF53218">
    <property type="entry name" value="Molybdenum cofactor biosynthesis proteins"/>
    <property type="match status" value="1"/>
</dbReference>
<dbReference type="EMBL" id="PETL01000002">
    <property type="protein sequence ID" value="PIV64857.1"/>
    <property type="molecule type" value="Genomic_DNA"/>
</dbReference>
<dbReference type="NCBIfam" id="TIGR00177">
    <property type="entry name" value="molyb_syn"/>
    <property type="match status" value="1"/>
</dbReference>
<sequence>MGKILAVCKSDKKGTSKKNIKEGILKENYGLVGDAHAGPGLRQISLLAKESLEEIKKKGLKIGCGGFGENLTTLGIELTSLVIGTRLKVGENVLLEVTQIGKTCKKPCKIYQKLGNCILPSQGIFARVLSGGMIKEGDTIEIVANRYTCGILIISDRSSRGERPDKTGPLIKEYLNELKITPVRYKLIPDEKEYISLVLATWTDRGGVDLILTSGGTGFSSRDVTPEATRGILDKEAGGLAEMMRTEGAKRTKRSYLSRGVTGIRKKTLIVNLPGNPQGARESLEIISPILSHAIKVMKGTPCEE</sequence>
<dbReference type="GO" id="GO:0006777">
    <property type="term" value="P:Mo-molybdopterin cofactor biosynthetic process"/>
    <property type="evidence" value="ECO:0007669"/>
    <property type="project" value="UniProtKB-KW"/>
</dbReference>
<keyword evidence="2" id="KW-0501">Molybdenum cofactor biosynthesis</keyword>
<dbReference type="PROSITE" id="PS51340">
    <property type="entry name" value="MOSC"/>
    <property type="match status" value="1"/>
</dbReference>
<evidence type="ECO:0000256" key="1">
    <source>
        <dbReference type="ARBA" id="ARBA00005046"/>
    </source>
</evidence>
<dbReference type="CDD" id="cd00886">
    <property type="entry name" value="MogA_MoaB"/>
    <property type="match status" value="1"/>
</dbReference>
<dbReference type="SMART" id="SM00852">
    <property type="entry name" value="MoCF_biosynth"/>
    <property type="match status" value="1"/>
</dbReference>
<dbReference type="InterPro" id="IPR001453">
    <property type="entry name" value="MoaB/Mog_dom"/>
</dbReference>
<dbReference type="Gene3D" id="3.40.980.10">
    <property type="entry name" value="MoaB/Mog-like domain"/>
    <property type="match status" value="1"/>
</dbReference>
<gene>
    <name evidence="4" type="ORF">COS11_00055</name>
</gene>